<evidence type="ECO:0000313" key="2">
    <source>
        <dbReference type="Proteomes" id="UP000770015"/>
    </source>
</evidence>
<sequence length="730" mass="83443">MRLGPFAVVYHAQGFTIIVYPAKCDEWKSIMPASESTSFERSAALKYVVFNAGKAGMFLPTSTVPPQRTQDTESVSTDFLRQVYGLDYGQLLPDKLRGDPDCHNLFLAFPPSRGSVLQMMCTWLRSVNPKCRLFVSDIPGDWTAFADAAESEGGVFIIHSRALQTIRFFAGIQALLHAKSSHVLFWKFEERFEHLKSRTLSRQFVEGYAPFGLSCIFPHGDAVFLTPSFFVSHPNEAYHLLSWYKAQYRRSAAHIQLVVSSGIVTFLRDLAMEKMAERTHLIATEPRCNLASCALTEKDCKARFDVWQLVSDLTRATIAASMPGSVFEYADETIHPCDEQSLVNWFAFWSSTKIHRYRNFRVIGATDSASRRTSIRIDVPPFMRDMSAYPDHTRLPWAAMPTTRSHETDLLEKDGAVDFIRHLEVPNLQNFIVRTFKYPVSYLQSPPDMARHFGDLDMKFSTATSWLKFVREYKGKANTHLCFFYTIKEDWDTWDKDSHRYGTFPPRHAWFAALRPTHPHRFPYEDLELFIWDVATYDMAPAQHDEVYESELLPAQKALIELVRDGGLPLPLRTVWVGDDQPNWLGNTSAIDRTLKMMELMAEQFKTWLPPSSLALQQHGYRKVVQSSREPPAQPDSSAPLYAVFLPPSAPGPYPPPDTRKPEKHLSVNNFYQKVKKAPAGASKMEYQYTATTSWYGIQRGMGRHFEHIQVGGQIRRIYEALRVPRNADT</sequence>
<reference evidence="1" key="1">
    <citation type="journal article" date="2021" name="Nat. Commun.">
        <title>Genetic determinants of endophytism in the Arabidopsis root mycobiome.</title>
        <authorList>
            <person name="Mesny F."/>
            <person name="Miyauchi S."/>
            <person name="Thiergart T."/>
            <person name="Pickel B."/>
            <person name="Atanasova L."/>
            <person name="Karlsson M."/>
            <person name="Huettel B."/>
            <person name="Barry K.W."/>
            <person name="Haridas S."/>
            <person name="Chen C."/>
            <person name="Bauer D."/>
            <person name="Andreopoulos W."/>
            <person name="Pangilinan J."/>
            <person name="LaButti K."/>
            <person name="Riley R."/>
            <person name="Lipzen A."/>
            <person name="Clum A."/>
            <person name="Drula E."/>
            <person name="Henrissat B."/>
            <person name="Kohler A."/>
            <person name="Grigoriev I.V."/>
            <person name="Martin F.M."/>
            <person name="Hacquard S."/>
        </authorList>
    </citation>
    <scope>NUCLEOTIDE SEQUENCE</scope>
    <source>
        <strain evidence="1">MPI-SDFR-AT-0117</strain>
    </source>
</reference>
<gene>
    <name evidence="1" type="ORF">F5X68DRAFT_205386</name>
</gene>
<keyword evidence="2" id="KW-1185">Reference proteome</keyword>
<dbReference type="EMBL" id="JAGSXJ010000009">
    <property type="protein sequence ID" value="KAH6688294.1"/>
    <property type="molecule type" value="Genomic_DNA"/>
</dbReference>
<evidence type="ECO:0000313" key="1">
    <source>
        <dbReference type="EMBL" id="KAH6688294.1"/>
    </source>
</evidence>
<name>A0A9P8VD62_9PEZI</name>
<organism evidence="1 2">
    <name type="scientific">Plectosphaerella plurivora</name>
    <dbReference type="NCBI Taxonomy" id="936078"/>
    <lineage>
        <taxon>Eukaryota</taxon>
        <taxon>Fungi</taxon>
        <taxon>Dikarya</taxon>
        <taxon>Ascomycota</taxon>
        <taxon>Pezizomycotina</taxon>
        <taxon>Sordariomycetes</taxon>
        <taxon>Hypocreomycetidae</taxon>
        <taxon>Glomerellales</taxon>
        <taxon>Plectosphaerellaceae</taxon>
        <taxon>Plectosphaerella</taxon>
    </lineage>
</organism>
<accession>A0A9P8VD62</accession>
<dbReference type="AlphaFoldDB" id="A0A9P8VD62"/>
<proteinExistence type="predicted"/>
<protein>
    <submittedName>
        <fullName evidence="1">Uncharacterized protein</fullName>
    </submittedName>
</protein>
<dbReference type="Proteomes" id="UP000770015">
    <property type="component" value="Unassembled WGS sequence"/>
</dbReference>
<dbReference type="OrthoDB" id="436852at2759"/>
<comment type="caution">
    <text evidence="1">The sequence shown here is derived from an EMBL/GenBank/DDBJ whole genome shotgun (WGS) entry which is preliminary data.</text>
</comment>